<dbReference type="PANTHER" id="PTHR43690:SF18">
    <property type="entry name" value="INSULIN-DEGRADING ENZYME-RELATED"/>
    <property type="match status" value="1"/>
</dbReference>
<evidence type="ECO:0000256" key="6">
    <source>
        <dbReference type="ARBA" id="ARBA00023049"/>
    </source>
</evidence>
<protein>
    <recommendedName>
        <fullName evidence="14">Nardilysin</fullName>
    </recommendedName>
</protein>
<evidence type="ECO:0000256" key="1">
    <source>
        <dbReference type="ARBA" id="ARBA00007261"/>
    </source>
</evidence>
<keyword evidence="6" id="KW-0482">Metalloprotease</keyword>
<dbReference type="SUPFAM" id="SSF63411">
    <property type="entry name" value="LuxS/MPP-like metallohydrolase"/>
    <property type="match status" value="4"/>
</dbReference>
<organism evidence="12 13">
    <name type="scientific">Calicophoron daubneyi</name>
    <name type="common">Rumen fluke</name>
    <name type="synonym">Paramphistomum daubneyi</name>
    <dbReference type="NCBI Taxonomy" id="300641"/>
    <lineage>
        <taxon>Eukaryota</taxon>
        <taxon>Metazoa</taxon>
        <taxon>Spiralia</taxon>
        <taxon>Lophotrochozoa</taxon>
        <taxon>Platyhelminthes</taxon>
        <taxon>Trematoda</taxon>
        <taxon>Digenea</taxon>
        <taxon>Plagiorchiida</taxon>
        <taxon>Pronocephalata</taxon>
        <taxon>Paramphistomoidea</taxon>
        <taxon>Paramphistomidae</taxon>
        <taxon>Calicophoron</taxon>
    </lineage>
</organism>
<dbReference type="Pfam" id="PF16187">
    <property type="entry name" value="Peptidase_M16_M"/>
    <property type="match status" value="1"/>
</dbReference>
<evidence type="ECO:0000313" key="13">
    <source>
        <dbReference type="Proteomes" id="UP001497525"/>
    </source>
</evidence>
<keyword evidence="5" id="KW-0862">Zinc</keyword>
<name>A0AAV2TGC1_CALDB</name>
<dbReference type="GO" id="GO:0006508">
    <property type="term" value="P:proteolysis"/>
    <property type="evidence" value="ECO:0007669"/>
    <property type="project" value="UniProtKB-KW"/>
</dbReference>
<dbReference type="Proteomes" id="UP001497525">
    <property type="component" value="Unassembled WGS sequence"/>
</dbReference>
<evidence type="ECO:0000256" key="2">
    <source>
        <dbReference type="ARBA" id="ARBA00022670"/>
    </source>
</evidence>
<comment type="similarity">
    <text evidence="1 7">Belongs to the peptidase M16 family.</text>
</comment>
<feature type="domain" description="Peptidase M16 C-terminal" evidence="10">
    <location>
        <begin position="746"/>
        <end position="876"/>
    </location>
</feature>
<feature type="domain" description="Peptidase M16 N-terminal" evidence="9">
    <location>
        <begin position="78"/>
        <end position="199"/>
    </location>
</feature>
<dbReference type="InterPro" id="IPR007863">
    <property type="entry name" value="Peptidase_M16_C"/>
</dbReference>
<evidence type="ECO:0000256" key="8">
    <source>
        <dbReference type="SAM" id="MobiDB-lite"/>
    </source>
</evidence>
<comment type="caution">
    <text evidence="12">The sequence shown here is derived from an EMBL/GenBank/DDBJ whole genome shotgun (WGS) entry which is preliminary data.</text>
</comment>
<evidence type="ECO:0000256" key="4">
    <source>
        <dbReference type="ARBA" id="ARBA00022801"/>
    </source>
</evidence>
<dbReference type="InterPro" id="IPR050626">
    <property type="entry name" value="Peptidase_M16"/>
</dbReference>
<evidence type="ECO:0008006" key="14">
    <source>
        <dbReference type="Google" id="ProtNLM"/>
    </source>
</evidence>
<keyword evidence="2" id="KW-0645">Protease</keyword>
<evidence type="ECO:0000256" key="3">
    <source>
        <dbReference type="ARBA" id="ARBA00022723"/>
    </source>
</evidence>
<dbReference type="InterPro" id="IPR001431">
    <property type="entry name" value="Pept_M16_Zn_BS"/>
</dbReference>
<dbReference type="Pfam" id="PF00675">
    <property type="entry name" value="Peptidase_M16"/>
    <property type="match status" value="1"/>
</dbReference>
<keyword evidence="3" id="KW-0479">Metal-binding</keyword>
<sequence length="1100" mass="125265">MGLMQREGSFCLEKSLVDNRIYRYFQLDNGLKVIAISTLKPGEEAPVESPSDEDEAESEEELDEEEGVDEKEECESLENKSAAALCVRTGSFSDPPEAQGLSHFLEHMVFMGSAKYPSENDFGAYLSKRGGQSNAWTSNEFTLFHFDVKRKHFQRSLDRFANFFISPLLQRDSTDRELAAVHSEFELANARDSSRLQHFIGSLAAPDSPFRIFGYGNFRSLKEIPEENHTDIYSLLQKYREQMYSSHRMTLALYSKDTLDNLEKMAREIFSGVPNSGVPPMNFSKLPNPFDVPTFNRFYKVCPLGDREKLRIVWSLPPLQNAYESCPIGILSALVGHEGEGSIIALLRKKTLAVSLSTGMCPTSDYENSSLCTMFIVNISLTDLGRDNVYEVCQIVFDYMKLMLDSARAHQYDQTSTDMVDSVGNVGEQISHTFASYIPEFMSNSEAGFLYREPDDPEETVVHVANMMQLVPPEEVFSAYNLLKKPNMKLYIQLLEQLTPKRAAIVLFSSHFGCNFSKTEGVEVDKWFKVRYLAEDIPAKVMKEWEDSKPSPSLHLPFKNKFITTNFDLLPSTGDMKAPRDLNLNFDAESRRRFGQLWFQQSTRFKSPKALYVVHLWSPEVSKSRQNMALHVLLTYSLNQTLSTIVYEATEANFMYNLEHAESGFKLFVTGFNQKLFRFYKTMLDHIVGDSLQDSNSHFEAHREVIRQLYFNETLKPKLLNSHLQFFILRKASWLLEDLYNAIRKVSFADLVAYKQRFFSQLRITIYAHGNLTEKDAIEVFDYTVKRTGCVPLAGRKFSDVAVLSPGAYEVRVMNCNPSDVNMCISQVHLLGKSDLKQDTYNRLLAYILSDPAFDYLRTKETLGYSVGLHGWRSSPGGNLHSGITLIACSQANQYSASFVAGRLSAFWYRICPRIVASMSPEGFQTAVDSLITLQQLEDPNMFAEADRNWEELFNGEAMFNRREETVKILRTVTKEGLLEFFEKEYLDGSRSRSLFIQVDAAEHPDPDAVSSFKASNLITEHVHIDDKIKLDEKKSYEEVDIPGALSACGFDDVAATKFMAKVDSPLLVKDPRPREDSVVYVDNVRLFRSKLTYEPGRVI</sequence>
<evidence type="ECO:0000259" key="11">
    <source>
        <dbReference type="Pfam" id="PF16187"/>
    </source>
</evidence>
<dbReference type="PROSITE" id="PS00143">
    <property type="entry name" value="INSULINASE"/>
    <property type="match status" value="1"/>
</dbReference>
<keyword evidence="4" id="KW-0378">Hydrolase</keyword>
<dbReference type="InterPro" id="IPR032632">
    <property type="entry name" value="Peptidase_M16_M"/>
</dbReference>
<reference evidence="12" key="1">
    <citation type="submission" date="2024-06" db="EMBL/GenBank/DDBJ databases">
        <authorList>
            <person name="Liu X."/>
            <person name="Lenzi L."/>
            <person name="Haldenby T S."/>
            <person name="Uol C."/>
        </authorList>
    </citation>
    <scope>NUCLEOTIDE SEQUENCE</scope>
</reference>
<evidence type="ECO:0000313" key="12">
    <source>
        <dbReference type="EMBL" id="CAL5136175.1"/>
    </source>
</evidence>
<proteinExistence type="inferred from homology"/>
<gene>
    <name evidence="12" type="ORF">CDAUBV1_LOCUS10251</name>
</gene>
<dbReference type="Pfam" id="PF05193">
    <property type="entry name" value="Peptidase_M16_C"/>
    <property type="match status" value="2"/>
</dbReference>
<dbReference type="Gene3D" id="3.30.830.10">
    <property type="entry name" value="Metalloenzyme, LuxS/M16 peptidase-like"/>
    <property type="match status" value="4"/>
</dbReference>
<evidence type="ECO:0000256" key="7">
    <source>
        <dbReference type="RuleBase" id="RU004447"/>
    </source>
</evidence>
<dbReference type="InterPro" id="IPR011249">
    <property type="entry name" value="Metalloenz_LuxS/M16"/>
</dbReference>
<feature type="compositionally biased region" description="Acidic residues" evidence="8">
    <location>
        <begin position="50"/>
        <end position="74"/>
    </location>
</feature>
<feature type="domain" description="Peptidase M16 middle/third" evidence="11">
    <location>
        <begin position="449"/>
        <end position="742"/>
    </location>
</feature>
<dbReference type="GO" id="GO:0004222">
    <property type="term" value="F:metalloendopeptidase activity"/>
    <property type="evidence" value="ECO:0007669"/>
    <property type="project" value="InterPro"/>
</dbReference>
<evidence type="ECO:0000256" key="5">
    <source>
        <dbReference type="ARBA" id="ARBA00022833"/>
    </source>
</evidence>
<evidence type="ECO:0000259" key="10">
    <source>
        <dbReference type="Pfam" id="PF05193"/>
    </source>
</evidence>
<accession>A0AAV2TGC1</accession>
<dbReference type="InterPro" id="IPR011765">
    <property type="entry name" value="Pept_M16_N"/>
</dbReference>
<dbReference type="AlphaFoldDB" id="A0AAV2TGC1"/>
<evidence type="ECO:0000259" key="9">
    <source>
        <dbReference type="Pfam" id="PF00675"/>
    </source>
</evidence>
<feature type="region of interest" description="Disordered" evidence="8">
    <location>
        <begin position="42"/>
        <end position="74"/>
    </location>
</feature>
<dbReference type="EMBL" id="CAXLJL010000290">
    <property type="protein sequence ID" value="CAL5136175.1"/>
    <property type="molecule type" value="Genomic_DNA"/>
</dbReference>
<feature type="domain" description="Peptidase M16 C-terminal" evidence="10">
    <location>
        <begin position="236"/>
        <end position="405"/>
    </location>
</feature>
<dbReference type="PANTHER" id="PTHR43690">
    <property type="entry name" value="NARDILYSIN"/>
    <property type="match status" value="1"/>
</dbReference>
<dbReference type="GO" id="GO:0046872">
    <property type="term" value="F:metal ion binding"/>
    <property type="evidence" value="ECO:0007669"/>
    <property type="project" value="UniProtKB-KW"/>
</dbReference>